<proteinExistence type="inferred from homology"/>
<dbReference type="Proteomes" id="UP000468943">
    <property type="component" value="Unassembled WGS sequence"/>
</dbReference>
<dbReference type="Pfam" id="PF13505">
    <property type="entry name" value="OMP_b-brl"/>
    <property type="match status" value="1"/>
</dbReference>
<evidence type="ECO:0000256" key="3">
    <source>
        <dbReference type="ARBA" id="ARBA00023136"/>
    </source>
</evidence>
<accession>A0A6I4SLY6</accession>
<keyword evidence="3" id="KW-0472">Membrane</keyword>
<evidence type="ECO:0000256" key="2">
    <source>
        <dbReference type="ARBA" id="ARBA00022729"/>
    </source>
</evidence>
<dbReference type="SUPFAM" id="SSF56925">
    <property type="entry name" value="OMPA-like"/>
    <property type="match status" value="1"/>
</dbReference>
<name>A0A6I4SLY6_9SPHN</name>
<evidence type="ECO:0000256" key="5">
    <source>
        <dbReference type="SAM" id="SignalP"/>
    </source>
</evidence>
<organism evidence="7 8">
    <name type="scientific">Pontixanthobacter gangjinensis</name>
    <dbReference type="NCBI Taxonomy" id="1028742"/>
    <lineage>
        <taxon>Bacteria</taxon>
        <taxon>Pseudomonadati</taxon>
        <taxon>Pseudomonadota</taxon>
        <taxon>Alphaproteobacteria</taxon>
        <taxon>Sphingomonadales</taxon>
        <taxon>Erythrobacteraceae</taxon>
        <taxon>Pontixanthobacter</taxon>
    </lineage>
</organism>
<feature type="chain" id="PRO_5026322841" evidence="5">
    <location>
        <begin position="23"/>
        <end position="200"/>
    </location>
</feature>
<gene>
    <name evidence="7" type="ORF">GRI36_07570</name>
</gene>
<dbReference type="InterPro" id="IPR051692">
    <property type="entry name" value="OMP-like"/>
</dbReference>
<dbReference type="PANTHER" id="PTHR34001">
    <property type="entry name" value="BLL7405 PROTEIN"/>
    <property type="match status" value="1"/>
</dbReference>
<sequence>MRKIAFSMAAIAASAIATPALAQDSDNVSGARVAIITGIDAVDIDGTEEGLLYGITAGYDFDLGGAVVGVEAELADSTVDASANGLLVAGDRLEVDAERDIYVGVRVGAALGGGGLVYAKAGYTNARLGTTYTDGATTINLGDNLDGYRLGFGAEFPLSDSVFVRGEYRYSDYGELEVGGTPVGLDVSRHQGVVGIGFKY</sequence>
<feature type="domain" description="Outer membrane protein beta-barrel" evidence="6">
    <location>
        <begin position="9"/>
        <end position="183"/>
    </location>
</feature>
<dbReference type="EMBL" id="WTYS01000001">
    <property type="protein sequence ID" value="MXO56739.1"/>
    <property type="molecule type" value="Genomic_DNA"/>
</dbReference>
<dbReference type="InterPro" id="IPR011250">
    <property type="entry name" value="OMP/PagP_B-barrel"/>
</dbReference>
<protein>
    <submittedName>
        <fullName evidence="7">Outer membrane beta-barrel protein</fullName>
    </submittedName>
</protein>
<dbReference type="RefSeq" id="WP_160597903.1">
    <property type="nucleotide sequence ID" value="NZ_WTYS01000001.1"/>
</dbReference>
<dbReference type="OrthoDB" id="8222426at2"/>
<dbReference type="GO" id="GO:0016020">
    <property type="term" value="C:membrane"/>
    <property type="evidence" value="ECO:0007669"/>
    <property type="project" value="UniProtKB-SubCell"/>
</dbReference>
<dbReference type="PANTHER" id="PTHR34001:SF3">
    <property type="entry name" value="BLL7405 PROTEIN"/>
    <property type="match status" value="1"/>
</dbReference>
<comment type="subcellular location">
    <subcellularLocation>
        <location evidence="1">Membrane</location>
    </subcellularLocation>
</comment>
<evidence type="ECO:0000259" key="6">
    <source>
        <dbReference type="Pfam" id="PF13505"/>
    </source>
</evidence>
<reference evidence="7 8" key="1">
    <citation type="submission" date="2019-12" db="EMBL/GenBank/DDBJ databases">
        <title>Genomic-based taxomic classification of the family Erythrobacteraceae.</title>
        <authorList>
            <person name="Xu L."/>
        </authorList>
    </citation>
    <scope>NUCLEOTIDE SEQUENCE [LARGE SCALE GENOMIC DNA]</scope>
    <source>
        <strain evidence="7 8">JCM 17802</strain>
    </source>
</reference>
<evidence type="ECO:0000256" key="1">
    <source>
        <dbReference type="ARBA" id="ARBA00004370"/>
    </source>
</evidence>
<dbReference type="InterPro" id="IPR027385">
    <property type="entry name" value="Beta-barrel_OMP"/>
</dbReference>
<keyword evidence="8" id="KW-1185">Reference proteome</keyword>
<comment type="caution">
    <text evidence="7">The sequence shown here is derived from an EMBL/GenBank/DDBJ whole genome shotgun (WGS) entry which is preliminary data.</text>
</comment>
<evidence type="ECO:0000313" key="8">
    <source>
        <dbReference type="Proteomes" id="UP000468943"/>
    </source>
</evidence>
<evidence type="ECO:0000256" key="4">
    <source>
        <dbReference type="ARBA" id="ARBA00038306"/>
    </source>
</evidence>
<dbReference type="Gene3D" id="2.40.160.20">
    <property type="match status" value="1"/>
</dbReference>
<keyword evidence="2 5" id="KW-0732">Signal</keyword>
<evidence type="ECO:0000313" key="7">
    <source>
        <dbReference type="EMBL" id="MXO56739.1"/>
    </source>
</evidence>
<feature type="signal peptide" evidence="5">
    <location>
        <begin position="1"/>
        <end position="22"/>
    </location>
</feature>
<comment type="similarity">
    <text evidence="4">Belongs to the Omp25/RopB family.</text>
</comment>
<dbReference type="AlphaFoldDB" id="A0A6I4SLY6"/>